<keyword evidence="2" id="KW-1185">Reference proteome</keyword>
<comment type="caution">
    <text evidence="1">The sequence shown here is derived from an EMBL/GenBank/DDBJ whole genome shotgun (WGS) entry which is preliminary data.</text>
</comment>
<dbReference type="AlphaFoldDB" id="A0AAD5MKR6"/>
<dbReference type="EMBL" id="JAHQIW010000666">
    <property type="protein sequence ID" value="KAJ1349459.1"/>
    <property type="molecule type" value="Genomic_DNA"/>
</dbReference>
<dbReference type="Proteomes" id="UP001196413">
    <property type="component" value="Unassembled WGS sequence"/>
</dbReference>
<evidence type="ECO:0000313" key="2">
    <source>
        <dbReference type="Proteomes" id="UP001196413"/>
    </source>
</evidence>
<organism evidence="1 2">
    <name type="scientific">Parelaphostrongylus tenuis</name>
    <name type="common">Meningeal worm</name>
    <dbReference type="NCBI Taxonomy" id="148309"/>
    <lineage>
        <taxon>Eukaryota</taxon>
        <taxon>Metazoa</taxon>
        <taxon>Ecdysozoa</taxon>
        <taxon>Nematoda</taxon>
        <taxon>Chromadorea</taxon>
        <taxon>Rhabditida</taxon>
        <taxon>Rhabditina</taxon>
        <taxon>Rhabditomorpha</taxon>
        <taxon>Strongyloidea</taxon>
        <taxon>Metastrongylidae</taxon>
        <taxon>Parelaphostrongylus</taxon>
    </lineage>
</organism>
<gene>
    <name evidence="1" type="ORF">KIN20_005033</name>
</gene>
<proteinExistence type="predicted"/>
<evidence type="ECO:0000313" key="1">
    <source>
        <dbReference type="EMBL" id="KAJ1349459.1"/>
    </source>
</evidence>
<reference evidence="1" key="1">
    <citation type="submission" date="2021-06" db="EMBL/GenBank/DDBJ databases">
        <title>Parelaphostrongylus tenuis whole genome reference sequence.</title>
        <authorList>
            <person name="Garwood T.J."/>
            <person name="Larsen P.A."/>
            <person name="Fountain-Jones N.M."/>
            <person name="Garbe J.R."/>
            <person name="Macchietto M.G."/>
            <person name="Kania S.A."/>
            <person name="Gerhold R.W."/>
            <person name="Richards J.E."/>
            <person name="Wolf T.M."/>
        </authorList>
    </citation>
    <scope>NUCLEOTIDE SEQUENCE</scope>
    <source>
        <strain evidence="1">MNPRO001-30</strain>
        <tissue evidence="1">Meninges</tissue>
    </source>
</reference>
<sequence>MRNQLELLWMMLECGKTLPIVKERERKNDAEWSNVRRSTKVKTQKWVQFRNRMIGND</sequence>
<name>A0AAD5MKR6_PARTN</name>
<protein>
    <submittedName>
        <fullName evidence="1">Uncharacterized protein</fullName>
    </submittedName>
</protein>
<accession>A0AAD5MKR6</accession>